<dbReference type="SUPFAM" id="SSF46565">
    <property type="entry name" value="Chaperone J-domain"/>
    <property type="match status" value="1"/>
</dbReference>
<dbReference type="Gene3D" id="1.10.287.110">
    <property type="entry name" value="DnaJ domain"/>
    <property type="match status" value="1"/>
</dbReference>
<evidence type="ECO:0000313" key="3">
    <source>
        <dbReference type="EMBL" id="SHM51891.1"/>
    </source>
</evidence>
<sequence>MKWFNNPTSMDEVKKQYKALIRVYHPDNGGDLDKMQEINVEYNELCDRFEKGATGYSDYSSYSGYGNNNAYTSTDDFSNMVRPIIEQEMNKTITVVLQALRIYPAIQSKYDKLIAHDPARIYNDIPTVLKVAYEEMQRTPIAAQANYQFIGLMSELENVRRTTKQTYESACRQYGHNLDQELGDLYSAVGNTVKDQILAAKQSGGAFYGGNRGFYGSGQNSSYPPRNDGCDDCCQCLTCMMCCDCMNCC</sequence>
<dbReference type="Proteomes" id="UP000184038">
    <property type="component" value="Unassembled WGS sequence"/>
</dbReference>
<organism evidence="3 4">
    <name type="scientific">Anaerosporobacter mobilis DSM 15930</name>
    <dbReference type="NCBI Taxonomy" id="1120996"/>
    <lineage>
        <taxon>Bacteria</taxon>
        <taxon>Bacillati</taxon>
        <taxon>Bacillota</taxon>
        <taxon>Clostridia</taxon>
        <taxon>Lachnospirales</taxon>
        <taxon>Lachnospiraceae</taxon>
        <taxon>Anaerosporobacter</taxon>
    </lineage>
</organism>
<dbReference type="GO" id="GO:0006260">
    <property type="term" value="P:DNA replication"/>
    <property type="evidence" value="ECO:0007669"/>
    <property type="project" value="UniProtKB-KW"/>
</dbReference>
<dbReference type="AlphaFoldDB" id="A0A1M7JG53"/>
<protein>
    <recommendedName>
        <fullName evidence="2">J domain-containing protein</fullName>
    </recommendedName>
</protein>
<dbReference type="InterPro" id="IPR001623">
    <property type="entry name" value="DnaJ_domain"/>
</dbReference>
<gene>
    <name evidence="3" type="ORF">SAMN02746066_02251</name>
</gene>
<accession>A0A1M7JG53</accession>
<reference evidence="3 4" key="1">
    <citation type="submission" date="2016-11" db="EMBL/GenBank/DDBJ databases">
        <authorList>
            <person name="Jaros S."/>
            <person name="Januszkiewicz K."/>
            <person name="Wedrychowicz H."/>
        </authorList>
    </citation>
    <scope>NUCLEOTIDE SEQUENCE [LARGE SCALE GENOMIC DNA]</scope>
    <source>
        <strain evidence="3 4">DSM 15930</strain>
    </source>
</reference>
<dbReference type="CDD" id="cd06257">
    <property type="entry name" value="DnaJ"/>
    <property type="match status" value="1"/>
</dbReference>
<evidence type="ECO:0000259" key="2">
    <source>
        <dbReference type="PROSITE" id="PS50076"/>
    </source>
</evidence>
<keyword evidence="4" id="KW-1185">Reference proteome</keyword>
<keyword evidence="1" id="KW-0235">DNA replication</keyword>
<dbReference type="RefSeq" id="WP_073287672.1">
    <property type="nucleotide sequence ID" value="NZ_FRCP01000011.1"/>
</dbReference>
<dbReference type="EMBL" id="FRCP01000011">
    <property type="protein sequence ID" value="SHM51891.1"/>
    <property type="molecule type" value="Genomic_DNA"/>
</dbReference>
<dbReference type="OrthoDB" id="9775658at2"/>
<dbReference type="PROSITE" id="PS50076">
    <property type="entry name" value="DNAJ_2"/>
    <property type="match status" value="1"/>
</dbReference>
<dbReference type="InterPro" id="IPR036869">
    <property type="entry name" value="J_dom_sf"/>
</dbReference>
<evidence type="ECO:0000313" key="4">
    <source>
        <dbReference type="Proteomes" id="UP000184038"/>
    </source>
</evidence>
<proteinExistence type="predicted"/>
<dbReference type="STRING" id="1120996.SAMN02746066_02251"/>
<name>A0A1M7JG53_9FIRM</name>
<evidence type="ECO:0000256" key="1">
    <source>
        <dbReference type="ARBA" id="ARBA00022705"/>
    </source>
</evidence>
<feature type="domain" description="J" evidence="2">
    <location>
        <begin position="1"/>
        <end position="66"/>
    </location>
</feature>